<dbReference type="PANTHER" id="PTHR45782">
    <property type="entry name" value="MITOCHONDRIAL RIBOSOME-ASSOCIATED GTPASE 1"/>
    <property type="match status" value="1"/>
</dbReference>
<dbReference type="AlphaFoldDB" id="A0A0R1H466"/>
<dbReference type="InterPro" id="IPR019991">
    <property type="entry name" value="GTP-bd_ribosome_bgen"/>
</dbReference>
<dbReference type="RefSeq" id="WP_054745104.1">
    <property type="nucleotide sequence ID" value="NZ_AZCV01000001.1"/>
</dbReference>
<reference evidence="7 8" key="1">
    <citation type="journal article" date="2015" name="Genome Announc.">
        <title>Expanding the biotechnology potential of lactobacilli through comparative genomics of 213 strains and associated genera.</title>
        <authorList>
            <person name="Sun Z."/>
            <person name="Harris H.M."/>
            <person name="McCann A."/>
            <person name="Guo C."/>
            <person name="Argimon S."/>
            <person name="Zhang W."/>
            <person name="Yang X."/>
            <person name="Jeffery I.B."/>
            <person name="Cooney J.C."/>
            <person name="Kagawa T.F."/>
            <person name="Liu W."/>
            <person name="Song Y."/>
            <person name="Salvetti E."/>
            <person name="Wrobel A."/>
            <person name="Rasinkangas P."/>
            <person name="Parkhill J."/>
            <person name="Rea M.C."/>
            <person name="O'Sullivan O."/>
            <person name="Ritari J."/>
            <person name="Douillard F.P."/>
            <person name="Paul Ross R."/>
            <person name="Yang R."/>
            <person name="Briner A.E."/>
            <person name="Felis G.E."/>
            <person name="de Vos W.M."/>
            <person name="Barrangou R."/>
            <person name="Klaenhammer T.R."/>
            <person name="Caufield P.W."/>
            <person name="Cui Y."/>
            <person name="Zhang H."/>
            <person name="O'Toole P.W."/>
        </authorList>
    </citation>
    <scope>NUCLEOTIDE SEQUENCE [LARGE SCALE GENOMIC DNA]</scope>
    <source>
        <strain evidence="7 8">DSM 20534</strain>
    </source>
</reference>
<protein>
    <recommendedName>
        <fullName evidence="1 4">Ribosome biogenesis GTPase A</fullName>
    </recommendedName>
</protein>
<comment type="similarity">
    <text evidence="4">Belongs to the TRAFAC class YlqF/YawG GTPase family. MTG1 subfamily.</text>
</comment>
<gene>
    <name evidence="7" type="ORF">FC62_GL000232</name>
</gene>
<accession>A0A0R1H466</accession>
<evidence type="ECO:0000256" key="1">
    <source>
        <dbReference type="ARBA" id="ARBA00014898"/>
    </source>
</evidence>
<evidence type="ECO:0000259" key="6">
    <source>
        <dbReference type="PROSITE" id="PS51721"/>
    </source>
</evidence>
<dbReference type="Pfam" id="PF01926">
    <property type="entry name" value="MMR_HSR1"/>
    <property type="match status" value="1"/>
</dbReference>
<dbReference type="Proteomes" id="UP000050909">
    <property type="component" value="Unassembled WGS sequence"/>
</dbReference>
<dbReference type="InterPro" id="IPR016478">
    <property type="entry name" value="GTPase_MTG1"/>
</dbReference>
<evidence type="ECO:0000256" key="2">
    <source>
        <dbReference type="ARBA" id="ARBA00022741"/>
    </source>
</evidence>
<organism evidence="7 8">
    <name type="scientific">Amylolactobacillus amylotrophicus DSM 20534</name>
    <dbReference type="NCBI Taxonomy" id="1423722"/>
    <lineage>
        <taxon>Bacteria</taxon>
        <taxon>Bacillati</taxon>
        <taxon>Bacillota</taxon>
        <taxon>Bacilli</taxon>
        <taxon>Lactobacillales</taxon>
        <taxon>Lactobacillaceae</taxon>
        <taxon>Amylolactobacillus</taxon>
    </lineage>
</organism>
<name>A0A0R1H466_9LACO</name>
<dbReference type="InterPro" id="IPR023179">
    <property type="entry name" value="GTP-bd_ortho_bundle_sf"/>
</dbReference>
<proteinExistence type="inferred from homology"/>
<dbReference type="NCBIfam" id="TIGR03596">
    <property type="entry name" value="GTPase_YlqF"/>
    <property type="match status" value="1"/>
</dbReference>
<dbReference type="SUPFAM" id="SSF52540">
    <property type="entry name" value="P-loop containing nucleoside triphosphate hydrolases"/>
    <property type="match status" value="1"/>
</dbReference>
<evidence type="ECO:0000256" key="3">
    <source>
        <dbReference type="ARBA" id="ARBA00023134"/>
    </source>
</evidence>
<dbReference type="Gene3D" id="3.40.50.300">
    <property type="entry name" value="P-loop containing nucleotide triphosphate hydrolases"/>
    <property type="match status" value="1"/>
</dbReference>
<dbReference type="InterPro" id="IPR030378">
    <property type="entry name" value="G_CP_dom"/>
</dbReference>
<dbReference type="PIRSF" id="PIRSF006230">
    <property type="entry name" value="MG442"/>
    <property type="match status" value="1"/>
</dbReference>
<feature type="domain" description="CP-type G" evidence="6">
    <location>
        <begin position="15"/>
        <end position="180"/>
    </location>
</feature>
<dbReference type="PROSITE" id="PS51721">
    <property type="entry name" value="G_CP"/>
    <property type="match status" value="1"/>
</dbReference>
<sequence length="282" mass="31839">MANIQWYPGHMNKAKNQIIDILELVDVVIEVVDARIPLSSRNPLIEKLAQKKQHLIVLNKADLADPVETKRWVTYFSNLGHEFVIALDAKHNSQIEQLVTLIKQATAAKTKKIMAKGALSPTIRAVCVGIPNCGKSTILNRLVGKNVAVVGDRPGVTKNQNWLKAKGNIQVLDTPGILWPKFDDQEVGYKLAACGAIKDSIFHADDVAIYLLDFLKTNYTRQLREFTRVTDLDAQSTPELLLQLTKQFGYRDDYDRFALILLQRFRKLKLGRISLDWVAHND</sequence>
<dbReference type="PANTHER" id="PTHR45782:SF4">
    <property type="entry name" value="MITOCHONDRIAL RIBOSOME-ASSOCIATED GTPASE 1"/>
    <property type="match status" value="1"/>
</dbReference>
<dbReference type="InterPro" id="IPR027417">
    <property type="entry name" value="P-loop_NTPase"/>
</dbReference>
<dbReference type="GO" id="GO:0003924">
    <property type="term" value="F:GTPase activity"/>
    <property type="evidence" value="ECO:0007669"/>
    <property type="project" value="TreeGrafter"/>
</dbReference>
<evidence type="ECO:0000313" key="8">
    <source>
        <dbReference type="Proteomes" id="UP000050909"/>
    </source>
</evidence>
<dbReference type="GO" id="GO:0005525">
    <property type="term" value="F:GTP binding"/>
    <property type="evidence" value="ECO:0007669"/>
    <property type="project" value="UniProtKB-KW"/>
</dbReference>
<keyword evidence="8" id="KW-1185">Reference proteome</keyword>
<evidence type="ECO:0000256" key="4">
    <source>
        <dbReference type="PIRNR" id="PIRNR006230"/>
    </source>
</evidence>
<keyword evidence="2 4" id="KW-0547">Nucleotide-binding</keyword>
<dbReference type="EMBL" id="AZCV01000001">
    <property type="protein sequence ID" value="KRK38545.1"/>
    <property type="molecule type" value="Genomic_DNA"/>
</dbReference>
<dbReference type="FunFam" id="3.40.50.300:FF:000590">
    <property type="entry name" value="Ribosome biogenesis GTPase A"/>
    <property type="match status" value="1"/>
</dbReference>
<dbReference type="CDD" id="cd01856">
    <property type="entry name" value="YlqF"/>
    <property type="match status" value="1"/>
</dbReference>
<evidence type="ECO:0000313" key="7">
    <source>
        <dbReference type="EMBL" id="KRK38545.1"/>
    </source>
</evidence>
<comment type="subcellular location">
    <subcellularLocation>
        <location evidence="4">Cytoplasm</location>
    </subcellularLocation>
</comment>
<dbReference type="InterPro" id="IPR006073">
    <property type="entry name" value="GTP-bd"/>
</dbReference>
<dbReference type="PATRIC" id="fig|1423722.3.peg.236"/>
<comment type="caution">
    <text evidence="7">The sequence shown here is derived from an EMBL/GenBank/DDBJ whole genome shotgun (WGS) entry which is preliminary data.</text>
</comment>
<dbReference type="Gene3D" id="1.10.1580.10">
    <property type="match status" value="1"/>
</dbReference>
<dbReference type="GO" id="GO:0006412">
    <property type="term" value="P:translation"/>
    <property type="evidence" value="ECO:0007669"/>
    <property type="project" value="TreeGrafter"/>
</dbReference>
<feature type="binding site" evidence="5">
    <location>
        <begin position="132"/>
        <end position="137"/>
    </location>
    <ligand>
        <name>GTP</name>
        <dbReference type="ChEBI" id="CHEBI:37565"/>
    </ligand>
</feature>
<dbReference type="GO" id="GO:0005737">
    <property type="term" value="C:cytoplasm"/>
    <property type="evidence" value="ECO:0007669"/>
    <property type="project" value="UniProtKB-SubCell"/>
</dbReference>
<keyword evidence="4" id="KW-0963">Cytoplasm</keyword>
<comment type="function">
    <text evidence="4">Required for a late step of 50S ribosomal subunit assembly. Has GTPase activity.</text>
</comment>
<keyword evidence="3 4" id="KW-0342">GTP-binding</keyword>
<feature type="binding site" evidence="5">
    <location>
        <position position="176"/>
    </location>
    <ligand>
        <name>GTP</name>
        <dbReference type="ChEBI" id="CHEBI:37565"/>
    </ligand>
</feature>
<evidence type="ECO:0000256" key="5">
    <source>
        <dbReference type="PIRSR" id="PIRSR006230-1"/>
    </source>
</evidence>
<feature type="binding site" evidence="5">
    <location>
        <begin position="59"/>
        <end position="62"/>
    </location>
    <ligand>
        <name>GTP</name>
        <dbReference type="ChEBI" id="CHEBI:37565"/>
    </ligand>
</feature>